<dbReference type="Proteomes" id="UP000463939">
    <property type="component" value="Chromosome"/>
</dbReference>
<organism evidence="1 2">
    <name type="scientific">Sulfuriferula nivalis</name>
    <dbReference type="NCBI Taxonomy" id="2675298"/>
    <lineage>
        <taxon>Bacteria</taxon>
        <taxon>Pseudomonadati</taxon>
        <taxon>Pseudomonadota</taxon>
        <taxon>Betaproteobacteria</taxon>
        <taxon>Nitrosomonadales</taxon>
        <taxon>Sulfuricellaceae</taxon>
        <taxon>Sulfuriferula</taxon>
    </lineage>
</organism>
<dbReference type="KEGG" id="sniv:SFSGTM_23360"/>
<dbReference type="EMBL" id="AP021881">
    <property type="protein sequence ID" value="BBP01628.1"/>
    <property type="molecule type" value="Genomic_DNA"/>
</dbReference>
<proteinExistence type="predicted"/>
<accession>A0A809S436</accession>
<reference evidence="2" key="1">
    <citation type="submission" date="2019-11" db="EMBL/GenBank/DDBJ databases">
        <title>Isolation and characterization of a novel species in the genus Sulfuriferula.</title>
        <authorList>
            <person name="Mochizuki J."/>
            <person name="Kojima H."/>
            <person name="Fukui M."/>
        </authorList>
    </citation>
    <scope>NUCLEOTIDE SEQUENCE [LARGE SCALE GENOMIC DNA]</scope>
    <source>
        <strain evidence="2">SGTM</strain>
    </source>
</reference>
<name>A0A809S436_9PROT</name>
<keyword evidence="2" id="KW-1185">Reference proteome</keyword>
<sequence length="151" mass="16880">MKINELSRRLIFAVCISTILTQPAFSQSNIPIVSIRHISTAYANQGICSLRFGLGTAMGDGDAGEVSLKLKFIDTNGHELYQGEIRTSLDDSEAGRYQEVFLEDSNVCFDQPTRIQVTRATATIGKKRYNLLRLRKLVVDDFKPLEISIPK</sequence>
<evidence type="ECO:0000313" key="1">
    <source>
        <dbReference type="EMBL" id="BBP01628.1"/>
    </source>
</evidence>
<dbReference type="AlphaFoldDB" id="A0A809S436"/>
<dbReference type="InterPro" id="IPR040755">
    <property type="entry name" value="IrmA"/>
</dbReference>
<dbReference type="Pfam" id="PF18673">
    <property type="entry name" value="IrmA"/>
    <property type="match status" value="1"/>
</dbReference>
<evidence type="ECO:0000313" key="2">
    <source>
        <dbReference type="Proteomes" id="UP000463939"/>
    </source>
</evidence>
<dbReference type="RefSeq" id="WP_162085377.1">
    <property type="nucleotide sequence ID" value="NZ_AP021881.1"/>
</dbReference>
<gene>
    <name evidence="1" type="ORF">SFSGTM_23360</name>
</gene>
<protein>
    <submittedName>
        <fullName evidence="1">Uncharacterized protein</fullName>
    </submittedName>
</protein>